<organism evidence="4 5">
    <name type="scientific">Vagococcus lutrae</name>
    <dbReference type="NCBI Taxonomy" id="81947"/>
    <lineage>
        <taxon>Bacteria</taxon>
        <taxon>Bacillati</taxon>
        <taxon>Bacillota</taxon>
        <taxon>Bacilli</taxon>
        <taxon>Lactobacillales</taxon>
        <taxon>Enterococcaceae</taxon>
        <taxon>Vagococcus</taxon>
    </lineage>
</organism>
<proteinExistence type="predicted"/>
<dbReference type="Proteomes" id="UP001179600">
    <property type="component" value="Chromosome"/>
</dbReference>
<keyword evidence="3" id="KW-0472">Membrane</keyword>
<evidence type="ECO:0000256" key="2">
    <source>
        <dbReference type="SAM" id="MobiDB-lite"/>
    </source>
</evidence>
<protein>
    <submittedName>
        <fullName evidence="4">5-bromo-4-chloroindolyl phosphate hydrolysis family protein</fullName>
    </submittedName>
</protein>
<evidence type="ECO:0000313" key="5">
    <source>
        <dbReference type="Proteomes" id="UP001179600"/>
    </source>
</evidence>
<evidence type="ECO:0000256" key="1">
    <source>
        <dbReference type="SAM" id="Coils"/>
    </source>
</evidence>
<reference evidence="4" key="1">
    <citation type="submission" date="2023-01" db="EMBL/GenBank/DDBJ databases">
        <title>Oxazolidinone resistance genes in florfenicol resistant enterococci from beef cattle and veal calves at slaughter.</title>
        <authorList>
            <person name="Biggel M."/>
        </authorList>
    </citation>
    <scope>NUCLEOTIDE SEQUENCE</scope>
    <source>
        <strain evidence="4">K204-1</strain>
    </source>
</reference>
<dbReference type="RefSeq" id="WP_272162981.1">
    <property type="nucleotide sequence ID" value="NZ_CP116507.1"/>
</dbReference>
<keyword evidence="3" id="KW-1133">Transmembrane helix</keyword>
<accession>A0AAE9XCU0</accession>
<feature type="coiled-coil region" evidence="1">
    <location>
        <begin position="86"/>
        <end position="113"/>
    </location>
</feature>
<dbReference type="Pfam" id="PF10112">
    <property type="entry name" value="Halogen_Hydrol"/>
    <property type="match status" value="1"/>
</dbReference>
<dbReference type="EMBL" id="CP116507">
    <property type="protein sequence ID" value="WCG21823.1"/>
    <property type="molecule type" value="Genomic_DNA"/>
</dbReference>
<name>A0AAE9XCU0_9ENTE</name>
<evidence type="ECO:0000256" key="3">
    <source>
        <dbReference type="SAM" id="Phobius"/>
    </source>
</evidence>
<feature type="compositionally biased region" description="Acidic residues" evidence="2">
    <location>
        <begin position="232"/>
        <end position="245"/>
    </location>
</feature>
<dbReference type="InterPro" id="IPR018770">
    <property type="entry name" value="ChloroindolylP_hydrolase"/>
</dbReference>
<sequence length="252" mass="28690">MKKNKWMKWLLYFFAIVGALTIVDESSGLLDSLFPLIILAFIIYGIKRWWGKRQQAKQADVSVNMPPLRQDLTQHYHEAGLDDQQIKFFRETMNTARVQIETLEQQMNQVAKLKAINLKTQAVKAAQGIFKELVKEPQKLHRADGFLYNHLPNLVDLTEKYITINDHDIKTANTYEALQKSAEVIEQVSALVVKDFEQLVAEDLAEMDVEVSLAEQQLARQHEEASTSQAFEEPDTTNDEGEDGTDGSTHNG</sequence>
<keyword evidence="3" id="KW-0812">Transmembrane</keyword>
<gene>
    <name evidence="4" type="ORF">PML95_05285</name>
</gene>
<keyword evidence="1" id="KW-0175">Coiled coil</keyword>
<evidence type="ECO:0000313" key="4">
    <source>
        <dbReference type="EMBL" id="WCG21823.1"/>
    </source>
</evidence>
<feature type="region of interest" description="Disordered" evidence="2">
    <location>
        <begin position="215"/>
        <end position="252"/>
    </location>
</feature>
<dbReference type="AlphaFoldDB" id="A0AAE9XCU0"/>
<feature type="transmembrane region" description="Helical" evidence="3">
    <location>
        <begin position="33"/>
        <end position="50"/>
    </location>
</feature>